<evidence type="ECO:0000313" key="2">
    <source>
        <dbReference type="Proteomes" id="UP000007523"/>
    </source>
</evidence>
<protein>
    <recommendedName>
        <fullName evidence="3">OmdA domain containing protein</fullName>
    </recommendedName>
</protein>
<dbReference type="AlphaFoldDB" id="H6NAQ6"/>
<sequence>MVETSDPVGFIDFTDAADWESWLASHHDRREEVWLRIAKKDSGKVSVTISEALDVALSYGWIDSHRKAFNEAYYLQRYSPRRSKSPWSMVNVRKAEKLMETGRMKAPGYAEIHRAQGDGRWEAAYESQKSATIPQDLIAAFEVHEQAKQAFSQLDKTSQYAILLPLLKATSAKSRTVQLQKAITRLETIR</sequence>
<evidence type="ECO:0008006" key="3">
    <source>
        <dbReference type="Google" id="ProtNLM"/>
    </source>
</evidence>
<organism evidence="1 2">
    <name type="scientific">Paenibacillus mucilaginosus 3016</name>
    <dbReference type="NCBI Taxonomy" id="1116391"/>
    <lineage>
        <taxon>Bacteria</taxon>
        <taxon>Bacillati</taxon>
        <taxon>Bacillota</taxon>
        <taxon>Bacilli</taxon>
        <taxon>Bacillales</taxon>
        <taxon>Paenibacillaceae</taxon>
        <taxon>Paenibacillus</taxon>
    </lineage>
</organism>
<dbReference type="HOGENOM" id="CLU_076645_1_1_9"/>
<name>H6NAQ6_9BACL</name>
<dbReference type="KEGG" id="pmq:PM3016_3713"/>
<keyword evidence="2" id="KW-1185">Reference proteome</keyword>
<accession>H6NAQ6</accession>
<proteinExistence type="predicted"/>
<dbReference type="EMBL" id="CP003235">
    <property type="protein sequence ID" value="AFC30532.1"/>
    <property type="molecule type" value="Genomic_DNA"/>
</dbReference>
<gene>
    <name evidence="1" type="ORF">PM3016_3713</name>
</gene>
<dbReference type="Pfam" id="PF13376">
    <property type="entry name" value="OmdA"/>
    <property type="match status" value="1"/>
</dbReference>
<dbReference type="Proteomes" id="UP000007523">
    <property type="component" value="Chromosome"/>
</dbReference>
<evidence type="ECO:0000313" key="1">
    <source>
        <dbReference type="EMBL" id="AFC30532.1"/>
    </source>
</evidence>
<reference evidence="1 2" key="1">
    <citation type="journal article" date="2012" name="J. Bacteriol.">
        <title>Complete Genome Sequence of Paenibacillus mucilaginosus 3016, a Bacterium Functional as Microbial Fertilizer.</title>
        <authorList>
            <person name="Ma M."/>
            <person name="Wang Z."/>
            <person name="Li L."/>
            <person name="Jiang X."/>
            <person name="Guan D."/>
            <person name="Cao F."/>
            <person name="Chen H."/>
            <person name="Wang X."/>
            <person name="Shen D."/>
            <person name="Du B."/>
            <person name="Li J."/>
        </authorList>
    </citation>
    <scope>NUCLEOTIDE SEQUENCE [LARGE SCALE GENOMIC DNA]</scope>
    <source>
        <strain evidence="1 2">3016</strain>
    </source>
</reference>
<dbReference type="STRING" id="1116391.PM3016_3713"/>